<dbReference type="InterPro" id="IPR036860">
    <property type="entry name" value="SH2_dom_sf"/>
</dbReference>
<name>A0A9D3QAW5_MEGAT</name>
<proteinExistence type="predicted"/>
<evidence type="ECO:0000256" key="1">
    <source>
        <dbReference type="ARBA" id="ARBA00022588"/>
    </source>
</evidence>
<dbReference type="GO" id="GO:0009966">
    <property type="term" value="P:regulation of signal transduction"/>
    <property type="evidence" value="ECO:0007669"/>
    <property type="project" value="TreeGrafter"/>
</dbReference>
<gene>
    <name evidence="7" type="ORF">MATL_G00046500</name>
</gene>
<comment type="caution">
    <text evidence="7">The sequence shown here is derived from an EMBL/GenBank/DDBJ whole genome shotgun (WGS) entry which is preliminary data.</text>
</comment>
<dbReference type="OrthoDB" id="10053436at2759"/>
<dbReference type="Gene3D" id="3.30.505.10">
    <property type="entry name" value="SH2 domain"/>
    <property type="match status" value="1"/>
</dbReference>
<dbReference type="AlphaFoldDB" id="A0A9D3QAW5"/>
<sequence>MNSLPVYHGAISKEAAEQLLSANGKDGSFLIRNSESVSGVYCLCVLYEDMVYTYRLHQCEGGSWAAETAPGVQKRLFRHVKNLIAAFQKPDQGIVIPLLYPVCADKKSQS</sequence>
<evidence type="ECO:0000256" key="3">
    <source>
        <dbReference type="ARBA" id="ARBA00022999"/>
    </source>
</evidence>
<dbReference type="PRINTS" id="PR00401">
    <property type="entry name" value="SH2DOMAIN"/>
</dbReference>
<keyword evidence="1" id="KW-0399">Innate immunity</keyword>
<keyword evidence="3 5" id="KW-0727">SH2 domain</keyword>
<evidence type="ECO:0000313" key="7">
    <source>
        <dbReference type="EMBL" id="KAG7484155.1"/>
    </source>
</evidence>
<reference evidence="7" key="1">
    <citation type="submission" date="2021-01" db="EMBL/GenBank/DDBJ databases">
        <authorList>
            <person name="Zahm M."/>
            <person name="Roques C."/>
            <person name="Cabau C."/>
            <person name="Klopp C."/>
            <person name="Donnadieu C."/>
            <person name="Jouanno E."/>
            <person name="Lampietro C."/>
            <person name="Louis A."/>
            <person name="Herpin A."/>
            <person name="Echchiki A."/>
            <person name="Berthelot C."/>
            <person name="Parey E."/>
            <person name="Roest-Crollius H."/>
            <person name="Braasch I."/>
            <person name="Postlethwait J."/>
            <person name="Bobe J."/>
            <person name="Montfort J."/>
            <person name="Bouchez O."/>
            <person name="Begum T."/>
            <person name="Mejri S."/>
            <person name="Adams A."/>
            <person name="Chen W.-J."/>
            <person name="Guiguen Y."/>
        </authorList>
    </citation>
    <scope>NUCLEOTIDE SEQUENCE</scope>
    <source>
        <strain evidence="7">YG-15Mar2019-1</strain>
        <tissue evidence="7">Brain</tissue>
    </source>
</reference>
<keyword evidence="8" id="KW-1185">Reference proteome</keyword>
<keyword evidence="4" id="KW-1064">Adaptive immunity</keyword>
<feature type="domain" description="SH2" evidence="6">
    <location>
        <begin position="6"/>
        <end position="102"/>
    </location>
</feature>
<dbReference type="PANTHER" id="PTHR46051">
    <property type="entry name" value="SH2 DOMAIN-CONTAINING PROTEIN"/>
    <property type="match status" value="1"/>
</dbReference>
<dbReference type="Pfam" id="PF00017">
    <property type="entry name" value="SH2"/>
    <property type="match status" value="1"/>
</dbReference>
<dbReference type="SMART" id="SM00252">
    <property type="entry name" value="SH2"/>
    <property type="match status" value="1"/>
</dbReference>
<dbReference type="SUPFAM" id="SSF55550">
    <property type="entry name" value="SH2 domain"/>
    <property type="match status" value="1"/>
</dbReference>
<dbReference type="EMBL" id="JAFDVH010000003">
    <property type="protein sequence ID" value="KAG7484155.1"/>
    <property type="molecule type" value="Genomic_DNA"/>
</dbReference>
<dbReference type="InterPro" id="IPR000980">
    <property type="entry name" value="SH2"/>
</dbReference>
<evidence type="ECO:0000256" key="4">
    <source>
        <dbReference type="ARBA" id="ARBA00023130"/>
    </source>
</evidence>
<dbReference type="PROSITE" id="PS50001">
    <property type="entry name" value="SH2"/>
    <property type="match status" value="1"/>
</dbReference>
<keyword evidence="2" id="KW-0391">Immunity</keyword>
<dbReference type="GO" id="GO:0050776">
    <property type="term" value="P:regulation of immune response"/>
    <property type="evidence" value="ECO:0007669"/>
    <property type="project" value="TreeGrafter"/>
</dbReference>
<dbReference type="Proteomes" id="UP001046870">
    <property type="component" value="Chromosome 3"/>
</dbReference>
<evidence type="ECO:0000256" key="2">
    <source>
        <dbReference type="ARBA" id="ARBA00022859"/>
    </source>
</evidence>
<evidence type="ECO:0000313" key="8">
    <source>
        <dbReference type="Proteomes" id="UP001046870"/>
    </source>
</evidence>
<dbReference type="PANTHER" id="PTHR46051:SF1">
    <property type="entry name" value="INOSITOL POLYPHOSPHATE-RELATED PHOSPHATASE DOMAIN-CONTAINING PROTEIN"/>
    <property type="match status" value="1"/>
</dbReference>
<protein>
    <recommendedName>
        <fullName evidence="6">SH2 domain-containing protein</fullName>
    </recommendedName>
</protein>
<organism evidence="7 8">
    <name type="scientific">Megalops atlanticus</name>
    <name type="common">Tarpon</name>
    <name type="synonym">Clupea gigantea</name>
    <dbReference type="NCBI Taxonomy" id="7932"/>
    <lineage>
        <taxon>Eukaryota</taxon>
        <taxon>Metazoa</taxon>
        <taxon>Chordata</taxon>
        <taxon>Craniata</taxon>
        <taxon>Vertebrata</taxon>
        <taxon>Euteleostomi</taxon>
        <taxon>Actinopterygii</taxon>
        <taxon>Neopterygii</taxon>
        <taxon>Teleostei</taxon>
        <taxon>Elopiformes</taxon>
        <taxon>Megalopidae</taxon>
        <taxon>Megalops</taxon>
    </lineage>
</organism>
<evidence type="ECO:0000256" key="5">
    <source>
        <dbReference type="PROSITE-ProRule" id="PRU00191"/>
    </source>
</evidence>
<dbReference type="GO" id="GO:0002250">
    <property type="term" value="P:adaptive immune response"/>
    <property type="evidence" value="ECO:0007669"/>
    <property type="project" value="UniProtKB-KW"/>
</dbReference>
<accession>A0A9D3QAW5</accession>
<dbReference type="GO" id="GO:0045087">
    <property type="term" value="P:innate immune response"/>
    <property type="evidence" value="ECO:0007669"/>
    <property type="project" value="UniProtKB-KW"/>
</dbReference>
<evidence type="ECO:0000259" key="6">
    <source>
        <dbReference type="PROSITE" id="PS50001"/>
    </source>
</evidence>